<dbReference type="Pfam" id="PF01853">
    <property type="entry name" value="MOZ_SAS"/>
    <property type="match status" value="1"/>
</dbReference>
<accession>A0A367LE57</accession>
<evidence type="ECO:0000256" key="5">
    <source>
        <dbReference type="ARBA" id="ARBA00022723"/>
    </source>
</evidence>
<comment type="subcellular location">
    <subcellularLocation>
        <location evidence="1">Nucleus</location>
    </subcellularLocation>
</comment>
<reference evidence="17 18" key="1">
    <citation type="journal article" date="2015" name="BMC Genomics">
        <title>Insights from the genome of Ophiocordyceps polyrhachis-furcata to pathogenicity and host specificity in insect fungi.</title>
        <authorList>
            <person name="Wichadakul D."/>
            <person name="Kobmoo N."/>
            <person name="Ingsriswang S."/>
            <person name="Tangphatsornruang S."/>
            <person name="Chantasingh D."/>
            <person name="Luangsa-ard J.J."/>
            <person name="Eurwilaichitr L."/>
        </authorList>
    </citation>
    <scope>NUCLEOTIDE SEQUENCE [LARGE SCALE GENOMIC DNA]</scope>
    <source>
        <strain evidence="17 18">BCC 54312</strain>
    </source>
</reference>
<evidence type="ECO:0000256" key="13">
    <source>
        <dbReference type="ARBA" id="ARBA00045805"/>
    </source>
</evidence>
<evidence type="ECO:0000313" key="17">
    <source>
        <dbReference type="EMBL" id="RCI12701.1"/>
    </source>
</evidence>
<dbReference type="InterPro" id="IPR050603">
    <property type="entry name" value="MYST_HAT"/>
</dbReference>
<evidence type="ECO:0000256" key="8">
    <source>
        <dbReference type="ARBA" id="ARBA00022990"/>
    </source>
</evidence>
<dbReference type="PANTHER" id="PTHR10615">
    <property type="entry name" value="HISTONE ACETYLTRANSFERASE"/>
    <property type="match status" value="1"/>
</dbReference>
<keyword evidence="4" id="KW-0808">Transferase</keyword>
<keyword evidence="11" id="KW-0539">Nucleus</keyword>
<feature type="region of interest" description="Disordered" evidence="15">
    <location>
        <begin position="1"/>
        <end position="114"/>
    </location>
</feature>
<proteinExistence type="inferred from homology"/>
<dbReference type="GO" id="GO:0046972">
    <property type="term" value="F:histone H4K16 acetyltransferase activity"/>
    <property type="evidence" value="ECO:0007669"/>
    <property type="project" value="TreeGrafter"/>
</dbReference>
<dbReference type="GO" id="GO:0006355">
    <property type="term" value="P:regulation of DNA-templated transcription"/>
    <property type="evidence" value="ECO:0007669"/>
    <property type="project" value="InterPro"/>
</dbReference>
<keyword evidence="12" id="KW-0012">Acyltransferase</keyword>
<sequence>MPPKRKLPPTTAEAPPSQPQEPQAPGQRASRKTPLPVSDRFREMRRGWGRGGPSELVAPEITYHVPQQQQQQQQQEGFSALVRPLGPTQQQQQESSKQKKKPSSTALPPPRADRNIDKVVLGNLCFRTWYSSQYGKEVFDNNVYNTNSNNNNSSSNSHHNNSNSNTTQAMTSSSHKREPPRMLERLYVCPCCFKYARELVAWRGHVRLCERRRHVPGHKIYVHPRTRRRREDGKDSGEGFKRRRAESCVDHLAESEGEWSIWEVDGDKDGLEKGFGGEELVVVGSLTSFELFCQNLSLFAKLFLDNKSVFFDVSGFNYFLLVYTPPTRLLPPPGSNLGPPAPQVTGFFSKEKLSWDSNNLACILIFPPWQRKGLGSLLMGASYEISRREGVIGGPEKPISDLGRRGYRRYWASEIARWLLGVEVGSVGGEGGVVISIGDVSRATWIAQEDCLAVLREMGVVEDGGGGGVEGVPRSNDGRP</sequence>
<organism evidence="17 18">
    <name type="scientific">Ophiocordyceps polyrhachis-furcata BCC 54312</name>
    <dbReference type="NCBI Taxonomy" id="1330021"/>
    <lineage>
        <taxon>Eukaryota</taxon>
        <taxon>Fungi</taxon>
        <taxon>Dikarya</taxon>
        <taxon>Ascomycota</taxon>
        <taxon>Pezizomycotina</taxon>
        <taxon>Sordariomycetes</taxon>
        <taxon>Hypocreomycetidae</taxon>
        <taxon>Hypocreales</taxon>
        <taxon>Ophiocordycipitaceae</taxon>
        <taxon>Ophiocordyceps</taxon>
    </lineage>
</organism>
<keyword evidence="6" id="KW-0863">Zinc-finger</keyword>
<dbReference type="GO" id="GO:0005634">
    <property type="term" value="C:nucleus"/>
    <property type="evidence" value="ECO:0007669"/>
    <property type="project" value="UniProtKB-SubCell"/>
</dbReference>
<dbReference type="EMBL" id="LKCN02000007">
    <property type="protein sequence ID" value="RCI12701.1"/>
    <property type="molecule type" value="Genomic_DNA"/>
</dbReference>
<feature type="region of interest" description="Disordered" evidence="15">
    <location>
        <begin position="143"/>
        <end position="179"/>
    </location>
</feature>
<feature type="compositionally biased region" description="Low complexity" evidence="15">
    <location>
        <begin position="145"/>
        <end position="167"/>
    </location>
</feature>
<protein>
    <recommendedName>
        <fullName evidence="3">histone acetyltransferase</fullName>
        <ecNumber evidence="3">2.3.1.48</ecNumber>
    </recommendedName>
</protein>
<dbReference type="PROSITE" id="PS51726">
    <property type="entry name" value="MYST_HAT"/>
    <property type="match status" value="1"/>
</dbReference>
<dbReference type="STRING" id="1330021.A0A367LE57"/>
<keyword evidence="18" id="KW-1185">Reference proteome</keyword>
<evidence type="ECO:0000256" key="1">
    <source>
        <dbReference type="ARBA" id="ARBA00004123"/>
    </source>
</evidence>
<evidence type="ECO:0000256" key="7">
    <source>
        <dbReference type="ARBA" id="ARBA00022833"/>
    </source>
</evidence>
<name>A0A367LE57_9HYPO</name>
<dbReference type="InterPro" id="IPR036388">
    <property type="entry name" value="WH-like_DNA-bd_sf"/>
</dbReference>
<comment type="caution">
    <text evidence="17">The sequence shown here is derived from an EMBL/GenBank/DDBJ whole genome shotgun (WGS) entry which is preliminary data.</text>
</comment>
<dbReference type="AlphaFoldDB" id="A0A367LE57"/>
<evidence type="ECO:0000256" key="4">
    <source>
        <dbReference type="ARBA" id="ARBA00022679"/>
    </source>
</evidence>
<dbReference type="InterPro" id="IPR016181">
    <property type="entry name" value="Acyl_CoA_acyltransferase"/>
</dbReference>
<keyword evidence="9" id="KW-0805">Transcription regulation</keyword>
<evidence type="ECO:0000256" key="14">
    <source>
        <dbReference type="PIRSR" id="PIRSR602717-51"/>
    </source>
</evidence>
<comment type="function">
    <text evidence="13">Catalytic component of the NuA4 histone acetyltransferase (HAT) complex which is involved in epigenetic transcriptional activation of selected genes principally by acetylation of nucleosomal histones H4, H3, H2B, H2A and H2A variant H2A.Z. Acetylates histone H4 to form H4K5ac, H4K8ac, H4K12ac and H4K16ac, histone H3 to form H3K14ac, and histone H2A to form H2AK4ac and H2AK7ac. The NuA4 complex is involved in the DNA damage response and is required for chromosome segregation. The NuA4 complex plays a direct role in repair of DNA double-strand breaks (DSBs) through homologous recombination. Recruitment to promoters depends on H3K4me. Also acetylates non-histone proteins. In addition to protein acetyltransferase, can use different acyl-CoA substrates, such as 2-hydroxyisobutanoyl-CoA (2-hydroxyisobutyryl-CoA) or (2E)-butenoyl-CoA (crotonyl-CoA), and is able to mediate protein 2-hydroxyisobutyrylation and crotonylation, respectively.</text>
</comment>
<evidence type="ECO:0000256" key="3">
    <source>
        <dbReference type="ARBA" id="ARBA00013184"/>
    </source>
</evidence>
<dbReference type="Gene3D" id="3.40.630.30">
    <property type="match status" value="1"/>
</dbReference>
<evidence type="ECO:0000313" key="18">
    <source>
        <dbReference type="Proteomes" id="UP000253664"/>
    </source>
</evidence>
<dbReference type="Gene3D" id="1.10.10.10">
    <property type="entry name" value="Winged helix-like DNA-binding domain superfamily/Winged helix DNA-binding domain"/>
    <property type="match status" value="1"/>
</dbReference>
<keyword evidence="7" id="KW-0862">Zinc</keyword>
<dbReference type="GO" id="GO:0008270">
    <property type="term" value="F:zinc ion binding"/>
    <property type="evidence" value="ECO:0007669"/>
    <property type="project" value="UniProtKB-KW"/>
</dbReference>
<keyword evidence="5" id="KW-0479">Metal-binding</keyword>
<gene>
    <name evidence="17" type="ORF">L249_1258</name>
</gene>
<evidence type="ECO:0000256" key="2">
    <source>
        <dbReference type="ARBA" id="ARBA00010107"/>
    </source>
</evidence>
<feature type="active site" description="Proton donor/acceptor" evidence="14">
    <location>
        <position position="396"/>
    </location>
</feature>
<keyword evidence="10" id="KW-0804">Transcription</keyword>
<dbReference type="InterPro" id="IPR002717">
    <property type="entry name" value="HAT_MYST-type"/>
</dbReference>
<evidence type="ECO:0000256" key="15">
    <source>
        <dbReference type="SAM" id="MobiDB-lite"/>
    </source>
</evidence>
<evidence type="ECO:0000256" key="12">
    <source>
        <dbReference type="ARBA" id="ARBA00023315"/>
    </source>
</evidence>
<dbReference type="GO" id="GO:0035267">
    <property type="term" value="C:NuA4 histone acetyltransferase complex"/>
    <property type="evidence" value="ECO:0007669"/>
    <property type="project" value="TreeGrafter"/>
</dbReference>
<evidence type="ECO:0000256" key="9">
    <source>
        <dbReference type="ARBA" id="ARBA00023015"/>
    </source>
</evidence>
<evidence type="ECO:0000256" key="6">
    <source>
        <dbReference type="ARBA" id="ARBA00022771"/>
    </source>
</evidence>
<dbReference type="OrthoDB" id="787137at2759"/>
<evidence type="ECO:0000256" key="11">
    <source>
        <dbReference type="ARBA" id="ARBA00023242"/>
    </source>
</evidence>
<keyword evidence="8" id="KW-0007">Acetylation</keyword>
<evidence type="ECO:0000256" key="10">
    <source>
        <dbReference type="ARBA" id="ARBA00023163"/>
    </source>
</evidence>
<evidence type="ECO:0000259" key="16">
    <source>
        <dbReference type="PROSITE" id="PS51726"/>
    </source>
</evidence>
<comment type="similarity">
    <text evidence="2">Belongs to the MYST (SAS/MOZ) family.</text>
</comment>
<dbReference type="PANTHER" id="PTHR10615:SF219">
    <property type="entry name" value="HISTONE ACETYLTRANSFERASE KAT5"/>
    <property type="match status" value="1"/>
</dbReference>
<dbReference type="SUPFAM" id="SSF55729">
    <property type="entry name" value="Acyl-CoA N-acyltransferases (Nat)"/>
    <property type="match status" value="1"/>
</dbReference>
<dbReference type="EC" id="2.3.1.48" evidence="3"/>
<dbReference type="Gene3D" id="3.30.60.60">
    <property type="entry name" value="N-acetyl transferase-like"/>
    <property type="match status" value="1"/>
</dbReference>
<dbReference type="Proteomes" id="UP000253664">
    <property type="component" value="Unassembled WGS sequence"/>
</dbReference>
<feature type="domain" description="MYST-type HAT" evidence="16">
    <location>
        <begin position="111"/>
        <end position="480"/>
    </location>
</feature>
<feature type="compositionally biased region" description="Low complexity" evidence="15">
    <location>
        <begin position="12"/>
        <end position="25"/>
    </location>
</feature>